<keyword evidence="10" id="KW-1185">Reference proteome</keyword>
<keyword evidence="3 8" id="KW-0285">Flavoprotein</keyword>
<dbReference type="EMBL" id="JACMSC010000003">
    <property type="protein sequence ID" value="KAG6530522.1"/>
    <property type="molecule type" value="Genomic_DNA"/>
</dbReference>
<evidence type="ECO:0000256" key="3">
    <source>
        <dbReference type="ARBA" id="ARBA00022630"/>
    </source>
</evidence>
<evidence type="ECO:0000256" key="4">
    <source>
        <dbReference type="ARBA" id="ARBA00022827"/>
    </source>
</evidence>
<evidence type="ECO:0000256" key="6">
    <source>
        <dbReference type="ARBA" id="ARBA00023002"/>
    </source>
</evidence>
<sequence length="1084" mass="122573">MRQNEVHLLRHQSRRSVPMAFDSLQSSKHVCVVGAGPSGLVSARELLKEGHSVVVLEQNHDLGGQWLYQDADATATVHSSVFASLRINAPRMYMEFSDFMFTPVEGRDTRNYPGHRELFLYLKDFARCFELTEFIRFNTEVIHVGLATPTQKWIVRSRDRRTDDGQFMEEIFDAVVVATGHYSLPWLPKIKGMEEWKRKQLHSHVYRVPEPFQDEVVVVVGGSISGPEIALELVHVAKEVHISTKNVEIPEKLVKPVAKYAHLHWHQEIELICEDGTVVFADGSSVVADTILYCTGYSYSFPFLDTKGIIHVDEKKIGPLYEYTFAPLSPSLSFVGIPNMFATFRFLESQARRIAQVLSGKRKLPSADNMMKAIEEVQRLKELEEPPKNVIQVIAELLEVMASLQVSHNSGNSLNFGNVLVFSNHYTIFLNLFSFLFDSIMIGMEINVIFHTWRIGEKRTSCINWKMALTILKHSGMNSKDRNLLQVILLANLKTQSAISMSFSSTLSSYSSPPAAPFNATSSSAAITTSPVSAPSRRLPLFRRLGGVREERWFEGEGYEAKHVQGRLWDGDTGIPKGGLIPCKLIAVDAGLQKTKPVKEFLFPALFNSCVTASVPIKMVFQKIYEMPIRVGTKSLVEITCMRQIKARLLRHQIRQSMSMAFDTLNSSKHVCVVGAGASGLVSARELLSEGHSVVVLEQNHDLGGQWLYQDVSAAAAAADAAVHSSVYTSLRLNAPRTSMEFTDFMFTPVEGRDTRNFPGHRELFLFLKDFARCFGLTELIRLNTEVVHVGMAAETGKWIVRSRDRRTDEGESVEEIFDAVVIAAGHFSLPRLPKIRGMEEWKRKQLHCHVYRVPDPFQDEVVVVVGGAISGPEIALELVHVAKEVYISTRNVEIPEKLVKPVAKYAHLHWRQMIDLLCEDGTVVFADGSSVVADTILYCTGYSYSFPFLDTKGIINVDENRIGPLYEHTFPPSLAPFLSFVGIPNKFIIFRFFESQARWIAQVLSGKRKLPSADEMMKAIEEVERYQELEEPKNFIQVVAEILEYYDRYGDHCDFPHIEDWRKDIVLKYLENSLNNFETFRDE</sequence>
<dbReference type="GO" id="GO:0050660">
    <property type="term" value="F:flavin adenine dinucleotide binding"/>
    <property type="evidence" value="ECO:0007669"/>
    <property type="project" value="InterPro"/>
</dbReference>
<dbReference type="PRINTS" id="PR00370">
    <property type="entry name" value="FMOXYGENASE"/>
</dbReference>
<evidence type="ECO:0000313" key="9">
    <source>
        <dbReference type="EMBL" id="KAG6530522.1"/>
    </source>
</evidence>
<dbReference type="Gene3D" id="3.50.50.60">
    <property type="entry name" value="FAD/NAD(P)-binding domain"/>
    <property type="match status" value="4"/>
</dbReference>
<dbReference type="FunFam" id="3.50.50.60:FF:000147">
    <property type="entry name" value="Flavin-containing monooxygenase"/>
    <property type="match status" value="2"/>
</dbReference>
<dbReference type="AlphaFoldDB" id="A0A8J5M0N3"/>
<comment type="function">
    <text evidence="7">Catalyzes the conversion of methylthioalkyl glucosinolates of any chain length into methylsulfinylalkyl glucosinolates.</text>
</comment>
<dbReference type="InterPro" id="IPR050346">
    <property type="entry name" value="FMO-like"/>
</dbReference>
<comment type="caution">
    <text evidence="9">The sequence shown here is derived from an EMBL/GenBank/DDBJ whole genome shotgun (WGS) entry which is preliminary data.</text>
</comment>
<keyword evidence="6 8" id="KW-0560">Oxidoreductase</keyword>
<dbReference type="GO" id="GO:0050661">
    <property type="term" value="F:NADP binding"/>
    <property type="evidence" value="ECO:0007669"/>
    <property type="project" value="InterPro"/>
</dbReference>
<proteinExistence type="inferred from homology"/>
<dbReference type="InterPro" id="IPR000960">
    <property type="entry name" value="Flavin_mOase"/>
</dbReference>
<dbReference type="EC" id="1.-.-.-" evidence="8"/>
<protein>
    <recommendedName>
        <fullName evidence="8">Flavin-containing monooxygenase</fullName>
        <ecNumber evidence="8">1.-.-.-</ecNumber>
    </recommendedName>
</protein>
<dbReference type="Pfam" id="PF00743">
    <property type="entry name" value="FMO-like"/>
    <property type="match status" value="4"/>
</dbReference>
<gene>
    <name evidence="9" type="ORF">ZIOFF_012761</name>
</gene>
<dbReference type="SUPFAM" id="SSF51905">
    <property type="entry name" value="FAD/NAD(P)-binding domain"/>
    <property type="match status" value="4"/>
</dbReference>
<evidence type="ECO:0000313" key="10">
    <source>
        <dbReference type="Proteomes" id="UP000734854"/>
    </source>
</evidence>
<evidence type="ECO:0000256" key="8">
    <source>
        <dbReference type="RuleBase" id="RU361177"/>
    </source>
</evidence>
<evidence type="ECO:0000256" key="5">
    <source>
        <dbReference type="ARBA" id="ARBA00022857"/>
    </source>
</evidence>
<evidence type="ECO:0000256" key="7">
    <source>
        <dbReference type="ARBA" id="ARBA00058243"/>
    </source>
</evidence>
<name>A0A8J5M0N3_ZINOF</name>
<comment type="cofactor">
    <cofactor evidence="1 8">
        <name>FAD</name>
        <dbReference type="ChEBI" id="CHEBI:57692"/>
    </cofactor>
</comment>
<evidence type="ECO:0000256" key="1">
    <source>
        <dbReference type="ARBA" id="ARBA00001974"/>
    </source>
</evidence>
<dbReference type="PANTHER" id="PTHR23023">
    <property type="entry name" value="DIMETHYLANILINE MONOOXYGENASE"/>
    <property type="match status" value="1"/>
</dbReference>
<dbReference type="GO" id="GO:0004499">
    <property type="term" value="F:N,N-dimethylaniline monooxygenase activity"/>
    <property type="evidence" value="ECO:0007669"/>
    <property type="project" value="InterPro"/>
</dbReference>
<evidence type="ECO:0000256" key="2">
    <source>
        <dbReference type="ARBA" id="ARBA00009183"/>
    </source>
</evidence>
<organism evidence="9 10">
    <name type="scientific">Zingiber officinale</name>
    <name type="common">Ginger</name>
    <name type="synonym">Amomum zingiber</name>
    <dbReference type="NCBI Taxonomy" id="94328"/>
    <lineage>
        <taxon>Eukaryota</taxon>
        <taxon>Viridiplantae</taxon>
        <taxon>Streptophyta</taxon>
        <taxon>Embryophyta</taxon>
        <taxon>Tracheophyta</taxon>
        <taxon>Spermatophyta</taxon>
        <taxon>Magnoliopsida</taxon>
        <taxon>Liliopsida</taxon>
        <taxon>Zingiberales</taxon>
        <taxon>Zingiberaceae</taxon>
        <taxon>Zingiber</taxon>
    </lineage>
</organism>
<dbReference type="InterPro" id="IPR036188">
    <property type="entry name" value="FAD/NAD-bd_sf"/>
</dbReference>
<dbReference type="InterPro" id="IPR020946">
    <property type="entry name" value="Flavin_mOase-like"/>
</dbReference>
<keyword evidence="5" id="KW-0521">NADP</keyword>
<keyword evidence="8" id="KW-0503">Monooxygenase</keyword>
<comment type="similarity">
    <text evidence="2 8">Belongs to the FMO family.</text>
</comment>
<keyword evidence="4 8" id="KW-0274">FAD</keyword>
<dbReference type="Proteomes" id="UP000734854">
    <property type="component" value="Unassembled WGS sequence"/>
</dbReference>
<reference evidence="9 10" key="1">
    <citation type="submission" date="2020-08" db="EMBL/GenBank/DDBJ databases">
        <title>Plant Genome Project.</title>
        <authorList>
            <person name="Zhang R.-G."/>
        </authorList>
    </citation>
    <scope>NUCLEOTIDE SEQUENCE [LARGE SCALE GENOMIC DNA]</scope>
    <source>
        <tissue evidence="9">Rhizome</tissue>
    </source>
</reference>
<accession>A0A8J5M0N3</accession>